<feature type="region of interest" description="Disordered" evidence="1">
    <location>
        <begin position="97"/>
        <end position="116"/>
    </location>
</feature>
<evidence type="ECO:0000256" key="1">
    <source>
        <dbReference type="SAM" id="MobiDB-lite"/>
    </source>
</evidence>
<evidence type="ECO:0000313" key="3">
    <source>
        <dbReference type="EMBL" id="AZB73714.2"/>
    </source>
</evidence>
<keyword evidence="2" id="KW-0812">Transmembrane</keyword>
<feature type="transmembrane region" description="Helical" evidence="2">
    <location>
        <begin position="126"/>
        <end position="144"/>
    </location>
</feature>
<dbReference type="EMBL" id="CP030139">
    <property type="protein sequence ID" value="AZB73714.2"/>
    <property type="molecule type" value="Genomic_DNA"/>
</dbReference>
<dbReference type="RefSeq" id="WP_228383057.1">
    <property type="nucleotide sequence ID" value="NZ_CP030139.2"/>
</dbReference>
<name>A0AAN1QQP2_SYNEL</name>
<keyword evidence="2" id="KW-0472">Membrane</keyword>
<evidence type="ECO:0000313" key="4">
    <source>
        <dbReference type="Proteomes" id="UP000267249"/>
    </source>
</evidence>
<gene>
    <name evidence="3" type="ORF">DOP62_09945</name>
</gene>
<keyword evidence="2" id="KW-1133">Transmembrane helix</keyword>
<dbReference type="Proteomes" id="UP000267249">
    <property type="component" value="Chromosome"/>
</dbReference>
<reference evidence="3 4" key="1">
    <citation type="journal article" date="2018" name="Sci. Rep.">
        <title>Genome Features and Biochemical Characteristics of a Robust, Fast Growing and Naturally Transformable Cyanobacterium Synechococcus elongatus PCC 11801 Isolated from India.</title>
        <authorList>
            <person name="Jaiswal D."/>
            <person name="Sengupta A."/>
            <person name="Sohoni S."/>
            <person name="Sengupta S."/>
            <person name="Phadnavis A.G."/>
            <person name="Pakrasi H.B."/>
            <person name="Wangikar P.P."/>
        </authorList>
    </citation>
    <scope>NUCLEOTIDE SEQUENCE [LARGE SCALE GENOMIC DNA]</scope>
    <source>
        <strain evidence="3 4">PCC 11801</strain>
    </source>
</reference>
<protein>
    <submittedName>
        <fullName evidence="3">Uncharacterized protein</fullName>
    </submittedName>
</protein>
<evidence type="ECO:0000256" key="2">
    <source>
        <dbReference type="SAM" id="Phobius"/>
    </source>
</evidence>
<accession>A0AAN1QQP2</accession>
<dbReference type="AlphaFoldDB" id="A0AAN1QQP2"/>
<proteinExistence type="predicted"/>
<sequence>MESFERAQPRDAASIAALIDAQLRPQGVTVAGIQTPDGLQLRLQGVTVEQQVLLEPYLREVLRRLQIPMSSVQIQGCTTQGTLVWQTRLRLADIPETSRSTPVPATTPMRSRSQSAIAARSRRGRLLVLMLLAAIAGVATAFWQTSRQLSSPAPTEQISPLTNRLQ</sequence>
<organism evidence="3 4">
    <name type="scientific">Synechococcus elongatus PCC 11801</name>
    <dbReference type="NCBI Taxonomy" id="2219813"/>
    <lineage>
        <taxon>Bacteria</taxon>
        <taxon>Bacillati</taxon>
        <taxon>Cyanobacteriota</taxon>
        <taxon>Cyanophyceae</taxon>
        <taxon>Synechococcales</taxon>
        <taxon>Synechococcaceae</taxon>
        <taxon>Synechococcus</taxon>
    </lineage>
</organism>